<name>A0A6A6Y0S4_9PEZI</name>
<accession>A0A6A6Y0S4</accession>
<dbReference type="Proteomes" id="UP000504636">
    <property type="component" value="Unplaced"/>
</dbReference>
<reference evidence="3" key="2">
    <citation type="submission" date="2020-04" db="EMBL/GenBank/DDBJ databases">
        <authorList>
            <consortium name="NCBI Genome Project"/>
        </authorList>
    </citation>
    <scope>NUCLEOTIDE SEQUENCE</scope>
    <source>
        <strain evidence="3">CBS 304.34</strain>
    </source>
</reference>
<evidence type="ECO:0008006" key="4">
    <source>
        <dbReference type="Google" id="ProtNLM"/>
    </source>
</evidence>
<dbReference type="GeneID" id="54467186"/>
<dbReference type="OrthoDB" id="6359816at2759"/>
<proteinExistence type="predicted"/>
<dbReference type="InterPro" id="IPR011333">
    <property type="entry name" value="SKP1/BTB/POZ_sf"/>
</dbReference>
<organism evidence="1">
    <name type="scientific">Mytilinidion resinicola</name>
    <dbReference type="NCBI Taxonomy" id="574789"/>
    <lineage>
        <taxon>Eukaryota</taxon>
        <taxon>Fungi</taxon>
        <taxon>Dikarya</taxon>
        <taxon>Ascomycota</taxon>
        <taxon>Pezizomycotina</taxon>
        <taxon>Dothideomycetes</taxon>
        <taxon>Pleosporomycetidae</taxon>
        <taxon>Mytilinidiales</taxon>
        <taxon>Mytilinidiaceae</taxon>
        <taxon>Mytilinidion</taxon>
    </lineage>
</organism>
<evidence type="ECO:0000313" key="3">
    <source>
        <dbReference type="RefSeq" id="XP_033569122.1"/>
    </source>
</evidence>
<dbReference type="RefSeq" id="XP_033569122.1">
    <property type="nucleotide sequence ID" value="XM_033726293.1"/>
</dbReference>
<keyword evidence="2" id="KW-1185">Reference proteome</keyword>
<reference evidence="1 3" key="1">
    <citation type="journal article" date="2020" name="Stud. Mycol.">
        <title>101 Dothideomycetes genomes: a test case for predicting lifestyles and emergence of pathogens.</title>
        <authorList>
            <person name="Haridas S."/>
            <person name="Albert R."/>
            <person name="Binder M."/>
            <person name="Bloem J."/>
            <person name="Labutti K."/>
            <person name="Salamov A."/>
            <person name="Andreopoulos B."/>
            <person name="Baker S."/>
            <person name="Barry K."/>
            <person name="Bills G."/>
            <person name="Bluhm B."/>
            <person name="Cannon C."/>
            <person name="Castanera R."/>
            <person name="Culley D."/>
            <person name="Daum C."/>
            <person name="Ezra D."/>
            <person name="Gonzalez J."/>
            <person name="Henrissat B."/>
            <person name="Kuo A."/>
            <person name="Liang C."/>
            <person name="Lipzen A."/>
            <person name="Lutzoni F."/>
            <person name="Magnuson J."/>
            <person name="Mondo S."/>
            <person name="Nolan M."/>
            <person name="Ohm R."/>
            <person name="Pangilinan J."/>
            <person name="Park H.-J."/>
            <person name="Ramirez L."/>
            <person name="Alfaro M."/>
            <person name="Sun H."/>
            <person name="Tritt A."/>
            <person name="Yoshinaga Y."/>
            <person name="Zwiers L.-H."/>
            <person name="Turgeon B."/>
            <person name="Goodwin S."/>
            <person name="Spatafora J."/>
            <person name="Crous P."/>
            <person name="Grigoriev I."/>
        </authorList>
    </citation>
    <scope>NUCLEOTIDE SEQUENCE</scope>
    <source>
        <strain evidence="1 3">CBS 304.34</strain>
    </source>
</reference>
<reference evidence="3" key="3">
    <citation type="submission" date="2025-04" db="UniProtKB">
        <authorList>
            <consortium name="RefSeq"/>
        </authorList>
    </citation>
    <scope>IDENTIFICATION</scope>
    <source>
        <strain evidence="3">CBS 304.34</strain>
    </source>
</reference>
<dbReference type="Gene3D" id="3.30.710.10">
    <property type="entry name" value="Potassium Channel Kv1.1, Chain A"/>
    <property type="match status" value="1"/>
</dbReference>
<protein>
    <recommendedName>
        <fullName evidence="4">BTB domain-containing protein</fullName>
    </recommendedName>
</protein>
<dbReference type="PANTHER" id="PTHR47843">
    <property type="entry name" value="BTB DOMAIN-CONTAINING PROTEIN-RELATED"/>
    <property type="match status" value="1"/>
</dbReference>
<dbReference type="EMBL" id="MU003725">
    <property type="protein sequence ID" value="KAF2802158.1"/>
    <property type="molecule type" value="Genomic_DNA"/>
</dbReference>
<gene>
    <name evidence="1 3" type="ORF">BDZ99DRAFT_527821</name>
</gene>
<evidence type="ECO:0000313" key="2">
    <source>
        <dbReference type="Proteomes" id="UP000504636"/>
    </source>
</evidence>
<evidence type="ECO:0000313" key="1">
    <source>
        <dbReference type="EMBL" id="KAF2802158.1"/>
    </source>
</evidence>
<sequence length="259" mass="29171">MALSKGVTLDLAGYLDSAEWSDLEICHGADSYKVHCIVMCSQLGALRHPSVEMEVELKNDAIDLSHEEKDAVASMVQFAYNDDYDNELHSCSRDLTEQALHHVRACILAFRYKAYGLRNLAANLLKGLVEELWSKGRFGFIVEEIYENTKDPMLRNIAVDIVVNHYATIALIRGTDIHVALSSVAKFSQDCFTTMCRKKIVEEARLDPTNRYKFSCCGDQWPIANDGCLERVECRTWNTPIIKSADKEERISLSGSNTP</sequence>
<dbReference type="AlphaFoldDB" id="A0A6A6Y0S4"/>
<dbReference type="PANTHER" id="PTHR47843:SF5">
    <property type="entry name" value="BTB_POZ DOMAIN PROTEIN"/>
    <property type="match status" value="1"/>
</dbReference>